<organism evidence="1 2">
    <name type="scientific">Hyalomma asiaticum</name>
    <name type="common">Tick</name>
    <dbReference type="NCBI Taxonomy" id="266040"/>
    <lineage>
        <taxon>Eukaryota</taxon>
        <taxon>Metazoa</taxon>
        <taxon>Ecdysozoa</taxon>
        <taxon>Arthropoda</taxon>
        <taxon>Chelicerata</taxon>
        <taxon>Arachnida</taxon>
        <taxon>Acari</taxon>
        <taxon>Parasitiformes</taxon>
        <taxon>Ixodida</taxon>
        <taxon>Ixodoidea</taxon>
        <taxon>Ixodidae</taxon>
        <taxon>Hyalomminae</taxon>
        <taxon>Hyalomma</taxon>
    </lineage>
</organism>
<comment type="caution">
    <text evidence="1">The sequence shown here is derived from an EMBL/GenBank/DDBJ whole genome shotgun (WGS) entry which is preliminary data.</text>
</comment>
<name>A0ACB7SMH2_HYAAI</name>
<sequence length="318" mass="35649">MRLKKASKAHKTKGQRSKKMSDGSDAIGSDGSDALGHFNRAEPCATTPTEVLSQPRLPLLESAGASSSVECIDNNVSEPTELAKKIAALEALLNEKLDTLIDDLVSRINIKLQNMGLGEHASLCESVQYISKEFDTMKQKQEELVASNKALLSRNEALEKRVADLEQYSRMNNVEIKGIPSSQGEDCIAILKQIGDAIEYPISPTDIDTAHRVASRSSDKSIIARFCSRDKKNEFIRKARRARLRTDHVGFTGSTNMPIYVNDHLTIDNKKLFSKALSLKKENKWKYLWTENCQIKARKSDDSRVYRIMTESDLRIFV</sequence>
<evidence type="ECO:0000313" key="2">
    <source>
        <dbReference type="Proteomes" id="UP000821845"/>
    </source>
</evidence>
<proteinExistence type="predicted"/>
<protein>
    <submittedName>
        <fullName evidence="1">Uncharacterized protein</fullName>
    </submittedName>
</protein>
<accession>A0ACB7SMH2</accession>
<gene>
    <name evidence="1" type="ORF">HPB50_011317</name>
</gene>
<dbReference type="Proteomes" id="UP000821845">
    <property type="component" value="Chromosome 3"/>
</dbReference>
<evidence type="ECO:0000313" key="1">
    <source>
        <dbReference type="EMBL" id="KAH6935875.1"/>
    </source>
</evidence>
<dbReference type="EMBL" id="CM023483">
    <property type="protein sequence ID" value="KAH6935875.1"/>
    <property type="molecule type" value="Genomic_DNA"/>
</dbReference>
<keyword evidence="2" id="KW-1185">Reference proteome</keyword>
<reference evidence="1" key="1">
    <citation type="submission" date="2020-05" db="EMBL/GenBank/DDBJ databases">
        <title>Large-scale comparative analyses of tick genomes elucidate their genetic diversity and vector capacities.</title>
        <authorList>
            <person name="Jia N."/>
            <person name="Wang J."/>
            <person name="Shi W."/>
            <person name="Du L."/>
            <person name="Sun Y."/>
            <person name="Zhan W."/>
            <person name="Jiang J."/>
            <person name="Wang Q."/>
            <person name="Zhang B."/>
            <person name="Ji P."/>
            <person name="Sakyi L.B."/>
            <person name="Cui X."/>
            <person name="Yuan T."/>
            <person name="Jiang B."/>
            <person name="Yang W."/>
            <person name="Lam T.T.-Y."/>
            <person name="Chang Q."/>
            <person name="Ding S."/>
            <person name="Wang X."/>
            <person name="Zhu J."/>
            <person name="Ruan X."/>
            <person name="Zhao L."/>
            <person name="Wei J."/>
            <person name="Que T."/>
            <person name="Du C."/>
            <person name="Cheng J."/>
            <person name="Dai P."/>
            <person name="Han X."/>
            <person name="Huang E."/>
            <person name="Gao Y."/>
            <person name="Liu J."/>
            <person name="Shao H."/>
            <person name="Ye R."/>
            <person name="Li L."/>
            <person name="Wei W."/>
            <person name="Wang X."/>
            <person name="Wang C."/>
            <person name="Yang T."/>
            <person name="Huo Q."/>
            <person name="Li W."/>
            <person name="Guo W."/>
            <person name="Chen H."/>
            <person name="Zhou L."/>
            <person name="Ni X."/>
            <person name="Tian J."/>
            <person name="Zhou Y."/>
            <person name="Sheng Y."/>
            <person name="Liu T."/>
            <person name="Pan Y."/>
            <person name="Xia L."/>
            <person name="Li J."/>
            <person name="Zhao F."/>
            <person name="Cao W."/>
        </authorList>
    </citation>
    <scope>NUCLEOTIDE SEQUENCE</scope>
    <source>
        <strain evidence="1">Hyas-2018</strain>
    </source>
</reference>